<evidence type="ECO:0000313" key="2">
    <source>
        <dbReference type="Proteomes" id="UP000607653"/>
    </source>
</evidence>
<protein>
    <submittedName>
        <fullName evidence="1">Uncharacterized protein</fullName>
    </submittedName>
</protein>
<keyword evidence="2" id="KW-1185">Reference proteome</keyword>
<sequence length="65" mass="7527">MEKRMIPSLAKPFNRRDLFLEFDKKAKTEPLARVFFSLEPASICFSLFSLPQFLSNSLSLSLKPF</sequence>
<comment type="caution">
    <text evidence="1">The sequence shown here is derived from an EMBL/GenBank/DDBJ whole genome shotgun (WGS) entry which is preliminary data.</text>
</comment>
<dbReference type="Proteomes" id="UP000607653">
    <property type="component" value="Unassembled WGS sequence"/>
</dbReference>
<dbReference type="AlphaFoldDB" id="A0A822Y021"/>
<organism evidence="1 2">
    <name type="scientific">Nelumbo nucifera</name>
    <name type="common">Sacred lotus</name>
    <dbReference type="NCBI Taxonomy" id="4432"/>
    <lineage>
        <taxon>Eukaryota</taxon>
        <taxon>Viridiplantae</taxon>
        <taxon>Streptophyta</taxon>
        <taxon>Embryophyta</taxon>
        <taxon>Tracheophyta</taxon>
        <taxon>Spermatophyta</taxon>
        <taxon>Magnoliopsida</taxon>
        <taxon>Proteales</taxon>
        <taxon>Nelumbonaceae</taxon>
        <taxon>Nelumbo</taxon>
    </lineage>
</organism>
<reference evidence="1 2" key="1">
    <citation type="journal article" date="2020" name="Mol. Biol. Evol.">
        <title>Distinct Expression and Methylation Patterns for Genes with Different Fates following a Single Whole-Genome Duplication in Flowering Plants.</title>
        <authorList>
            <person name="Shi T."/>
            <person name="Rahmani R.S."/>
            <person name="Gugger P.F."/>
            <person name="Wang M."/>
            <person name="Li H."/>
            <person name="Zhang Y."/>
            <person name="Li Z."/>
            <person name="Wang Q."/>
            <person name="Van de Peer Y."/>
            <person name="Marchal K."/>
            <person name="Chen J."/>
        </authorList>
    </citation>
    <scope>NUCLEOTIDE SEQUENCE [LARGE SCALE GENOMIC DNA]</scope>
    <source>
        <tissue evidence="1">Leaf</tissue>
    </source>
</reference>
<accession>A0A822Y021</accession>
<evidence type="ECO:0000313" key="1">
    <source>
        <dbReference type="EMBL" id="DAD24639.1"/>
    </source>
</evidence>
<proteinExistence type="predicted"/>
<dbReference type="EMBL" id="DUZY01000001">
    <property type="protein sequence ID" value="DAD24639.1"/>
    <property type="molecule type" value="Genomic_DNA"/>
</dbReference>
<name>A0A822Y021_NELNU</name>
<gene>
    <name evidence="1" type="ORF">HUJ06_026103</name>
</gene>